<feature type="transmembrane region" description="Helical" evidence="6">
    <location>
        <begin position="202"/>
        <end position="220"/>
    </location>
</feature>
<keyword evidence="2 6" id="KW-0812">Transmembrane</keyword>
<comment type="caution">
    <text evidence="8">The sequence shown here is derived from an EMBL/GenBank/DDBJ whole genome shotgun (WGS) entry which is preliminary data.</text>
</comment>
<dbReference type="Gene3D" id="1.20.1250.20">
    <property type="entry name" value="MFS general substrate transporter like domains"/>
    <property type="match status" value="1"/>
</dbReference>
<evidence type="ECO:0000256" key="6">
    <source>
        <dbReference type="SAM" id="Phobius"/>
    </source>
</evidence>
<proteinExistence type="predicted"/>
<feature type="domain" description="Major facilitator superfamily (MFS) profile" evidence="7">
    <location>
        <begin position="78"/>
        <end position="508"/>
    </location>
</feature>
<comment type="subcellular location">
    <subcellularLocation>
        <location evidence="1">Membrane</location>
        <topology evidence="1">Multi-pass membrane protein</topology>
    </subcellularLocation>
</comment>
<evidence type="ECO:0000256" key="1">
    <source>
        <dbReference type="ARBA" id="ARBA00004141"/>
    </source>
</evidence>
<accession>A0A5N5D8N4</accession>
<sequence>MTAPNNGDNDRELANVTPQADIEQVNVQHEERDVEKNAADANASKSPAARNEAEIVDWEGPDDPENPKNWPLWRKWVTTLLTSLGGLVTLMSGAMMAPALSDISHELNIAPEEAQIALSIFILAFAFGPLFLGPCSEVFGRKPVWLVSSTCYVIWNVICGFATKRGTMMAARFFSGIGASAQFAISFPVLSDCWKPDQRGTSFALATFIPLLGPAIGPIVGGVITQSIGWRWLFWALAIFNTFLIFLTTLFFRETHAATILNRKAKQLRRQTGRNYRTSSTTGGPTLPQRLKLALTRPYRLLLTQPILQLLSLLLAVNFGILYIVLSTYATMWQDRYALSPRAAGLHYIALVLGYTVAAQAGGPATDRVWSYLKSRHAGATEPEYRVPLMVPGVLLLPAGLVVYGWGAARGLHWAVVDAGIAVFGCGNILATQAMQAYVMDAFEGCTASASAASQFLRNVFAFAFPIFAPRMYERLGYGWGNTLLAGLFLALGVPGPAVLWVYGARIRRMGKAQR</sequence>
<feature type="transmembrane region" description="Helical" evidence="6">
    <location>
        <begin position="144"/>
        <end position="163"/>
    </location>
</feature>
<dbReference type="InterPro" id="IPR036259">
    <property type="entry name" value="MFS_trans_sf"/>
</dbReference>
<dbReference type="Proteomes" id="UP000325902">
    <property type="component" value="Unassembled WGS sequence"/>
</dbReference>
<evidence type="ECO:0000256" key="4">
    <source>
        <dbReference type="ARBA" id="ARBA00023136"/>
    </source>
</evidence>
<feature type="transmembrane region" description="Helical" evidence="6">
    <location>
        <begin position="169"/>
        <end position="190"/>
    </location>
</feature>
<dbReference type="InterPro" id="IPR011701">
    <property type="entry name" value="MFS"/>
</dbReference>
<feature type="transmembrane region" description="Helical" evidence="6">
    <location>
        <begin position="346"/>
        <end position="366"/>
    </location>
</feature>
<dbReference type="AlphaFoldDB" id="A0A5N5D8N4"/>
<dbReference type="InterPro" id="IPR005829">
    <property type="entry name" value="Sugar_transporter_CS"/>
</dbReference>
<feature type="compositionally biased region" description="Acidic residues" evidence="5">
    <location>
        <begin position="54"/>
        <end position="64"/>
    </location>
</feature>
<dbReference type="CDD" id="cd17323">
    <property type="entry name" value="MFS_Tpo1_MDR_like"/>
    <property type="match status" value="1"/>
</dbReference>
<feature type="compositionally biased region" description="Basic and acidic residues" evidence="5">
    <location>
        <begin position="28"/>
        <end position="38"/>
    </location>
</feature>
<feature type="transmembrane region" description="Helical" evidence="6">
    <location>
        <begin position="387"/>
        <end position="406"/>
    </location>
</feature>
<name>A0A5N5D8N4_9PEZI</name>
<dbReference type="PROSITE" id="PS50850">
    <property type="entry name" value="MFS"/>
    <property type="match status" value="1"/>
</dbReference>
<dbReference type="PANTHER" id="PTHR23502">
    <property type="entry name" value="MAJOR FACILITATOR SUPERFAMILY"/>
    <property type="match status" value="1"/>
</dbReference>
<dbReference type="EMBL" id="VCHE01000047">
    <property type="protein sequence ID" value="KAB2574186.1"/>
    <property type="molecule type" value="Genomic_DNA"/>
</dbReference>
<feature type="compositionally biased region" description="Low complexity" evidence="5">
    <location>
        <begin position="39"/>
        <end position="49"/>
    </location>
</feature>
<feature type="transmembrane region" description="Helical" evidence="6">
    <location>
        <begin position="76"/>
        <end position="94"/>
    </location>
</feature>
<gene>
    <name evidence="8" type="primary">vrtL_2</name>
    <name evidence="8" type="ORF">DBV05_g7196</name>
</gene>
<evidence type="ECO:0000256" key="3">
    <source>
        <dbReference type="ARBA" id="ARBA00022989"/>
    </source>
</evidence>
<reference evidence="8 9" key="1">
    <citation type="journal article" date="2019" name="Sci. Rep.">
        <title>A multi-omics analysis of the grapevine pathogen Lasiodiplodia theobromae reveals that temperature affects the expression of virulence- and pathogenicity-related genes.</title>
        <authorList>
            <person name="Felix C."/>
            <person name="Meneses R."/>
            <person name="Goncalves M.F.M."/>
            <person name="Tilleman L."/>
            <person name="Duarte A.S."/>
            <person name="Jorrin-Novo J.V."/>
            <person name="Van de Peer Y."/>
            <person name="Deforce D."/>
            <person name="Van Nieuwerburgh F."/>
            <person name="Esteves A.C."/>
            <person name="Alves A."/>
        </authorList>
    </citation>
    <scope>NUCLEOTIDE SEQUENCE [LARGE SCALE GENOMIC DNA]</scope>
    <source>
        <strain evidence="8 9">LA-SOL3</strain>
    </source>
</reference>
<dbReference type="PROSITE" id="PS00216">
    <property type="entry name" value="SUGAR_TRANSPORT_1"/>
    <property type="match status" value="1"/>
</dbReference>
<feature type="transmembrane region" description="Helical" evidence="6">
    <location>
        <begin position="307"/>
        <end position="326"/>
    </location>
</feature>
<evidence type="ECO:0000256" key="5">
    <source>
        <dbReference type="SAM" id="MobiDB-lite"/>
    </source>
</evidence>
<keyword evidence="3 6" id="KW-1133">Transmembrane helix</keyword>
<keyword evidence="4 6" id="KW-0472">Membrane</keyword>
<feature type="region of interest" description="Disordered" evidence="5">
    <location>
        <begin position="1"/>
        <end position="64"/>
    </location>
</feature>
<evidence type="ECO:0000256" key="2">
    <source>
        <dbReference type="ARBA" id="ARBA00022692"/>
    </source>
</evidence>
<evidence type="ECO:0000313" key="9">
    <source>
        <dbReference type="Proteomes" id="UP000325902"/>
    </source>
</evidence>
<feature type="transmembrane region" description="Helical" evidence="6">
    <location>
        <begin position="114"/>
        <end position="132"/>
    </location>
</feature>
<dbReference type="GO" id="GO:0140115">
    <property type="term" value="P:export across plasma membrane"/>
    <property type="evidence" value="ECO:0007669"/>
    <property type="project" value="UniProtKB-ARBA"/>
</dbReference>
<dbReference type="OrthoDB" id="6770063at2759"/>
<feature type="transmembrane region" description="Helical" evidence="6">
    <location>
        <begin position="232"/>
        <end position="252"/>
    </location>
</feature>
<evidence type="ECO:0000259" key="7">
    <source>
        <dbReference type="PROSITE" id="PS50850"/>
    </source>
</evidence>
<dbReference type="InterPro" id="IPR020846">
    <property type="entry name" value="MFS_dom"/>
</dbReference>
<keyword evidence="9" id="KW-1185">Reference proteome</keyword>
<dbReference type="GO" id="GO:0042908">
    <property type="term" value="P:xenobiotic transport"/>
    <property type="evidence" value="ECO:0007669"/>
    <property type="project" value="UniProtKB-ARBA"/>
</dbReference>
<feature type="transmembrane region" description="Helical" evidence="6">
    <location>
        <begin position="485"/>
        <end position="505"/>
    </location>
</feature>
<dbReference type="GO" id="GO:0022857">
    <property type="term" value="F:transmembrane transporter activity"/>
    <property type="evidence" value="ECO:0007669"/>
    <property type="project" value="InterPro"/>
</dbReference>
<feature type="transmembrane region" description="Helical" evidence="6">
    <location>
        <begin position="412"/>
        <end position="435"/>
    </location>
</feature>
<dbReference type="SUPFAM" id="SSF103473">
    <property type="entry name" value="MFS general substrate transporter"/>
    <property type="match status" value="1"/>
</dbReference>
<organism evidence="8 9">
    <name type="scientific">Lasiodiplodia theobromae</name>
    <dbReference type="NCBI Taxonomy" id="45133"/>
    <lineage>
        <taxon>Eukaryota</taxon>
        <taxon>Fungi</taxon>
        <taxon>Dikarya</taxon>
        <taxon>Ascomycota</taxon>
        <taxon>Pezizomycotina</taxon>
        <taxon>Dothideomycetes</taxon>
        <taxon>Dothideomycetes incertae sedis</taxon>
        <taxon>Botryosphaeriales</taxon>
        <taxon>Botryosphaeriaceae</taxon>
        <taxon>Lasiodiplodia</taxon>
    </lineage>
</organism>
<dbReference type="Pfam" id="PF07690">
    <property type="entry name" value="MFS_1"/>
    <property type="match status" value="1"/>
</dbReference>
<dbReference type="PANTHER" id="PTHR23502:SF60">
    <property type="entry name" value="MAJOR FACILITATOR SUPERFAMILY (MFS) PROFILE DOMAIN-CONTAINING PROTEIN-RELATED"/>
    <property type="match status" value="1"/>
</dbReference>
<protein>
    <submittedName>
        <fullName evidence="8">Efflux pump vrtL</fullName>
    </submittedName>
</protein>
<dbReference type="GO" id="GO:0016020">
    <property type="term" value="C:membrane"/>
    <property type="evidence" value="ECO:0007669"/>
    <property type="project" value="UniProtKB-SubCell"/>
</dbReference>
<feature type="transmembrane region" description="Helical" evidence="6">
    <location>
        <begin position="456"/>
        <end position="473"/>
    </location>
</feature>
<evidence type="ECO:0000313" key="8">
    <source>
        <dbReference type="EMBL" id="KAB2574186.1"/>
    </source>
</evidence>